<keyword evidence="8" id="KW-0206">Cytoskeleton</keyword>
<evidence type="ECO:0000256" key="8">
    <source>
        <dbReference type="ARBA" id="ARBA00023212"/>
    </source>
</evidence>
<feature type="compositionally biased region" description="Pro residues" evidence="11">
    <location>
        <begin position="223"/>
        <end position="235"/>
    </location>
</feature>
<dbReference type="SMART" id="SM00174">
    <property type="entry name" value="RHO"/>
    <property type="match status" value="1"/>
</dbReference>
<evidence type="ECO:0000256" key="7">
    <source>
        <dbReference type="ARBA" id="ARBA00022741"/>
    </source>
</evidence>
<dbReference type="GO" id="GO:0003924">
    <property type="term" value="F:GTPase activity"/>
    <property type="evidence" value="ECO:0007669"/>
    <property type="project" value="InterPro"/>
</dbReference>
<feature type="region of interest" description="Disordered" evidence="11">
    <location>
        <begin position="134"/>
        <end position="326"/>
    </location>
</feature>
<feature type="region of interest" description="Disordered" evidence="11">
    <location>
        <begin position="396"/>
        <end position="439"/>
    </location>
</feature>
<evidence type="ECO:0000256" key="4">
    <source>
        <dbReference type="ARBA" id="ARBA00013508"/>
    </source>
</evidence>
<dbReference type="Gene3D" id="3.40.50.300">
    <property type="entry name" value="P-loop containing nucleotide triphosphate hydrolases"/>
    <property type="match status" value="1"/>
</dbReference>
<dbReference type="GO" id="GO:0005814">
    <property type="term" value="C:centriole"/>
    <property type="evidence" value="ECO:0007669"/>
    <property type="project" value="UniProtKB-SubCell"/>
</dbReference>
<comment type="caution">
    <text evidence="12">The sequence shown here is derived from an EMBL/GenBank/DDBJ whole genome shotgun (WGS) entry which is preliminary data.</text>
</comment>
<dbReference type="PANTHER" id="PTHR32078:SF1">
    <property type="entry name" value="NUCLEAR PROTEIN MDM1"/>
    <property type="match status" value="1"/>
</dbReference>
<dbReference type="InterPro" id="IPR029136">
    <property type="entry name" value="MDM1"/>
</dbReference>
<evidence type="ECO:0000256" key="1">
    <source>
        <dbReference type="ARBA" id="ARBA00004114"/>
    </source>
</evidence>
<keyword evidence="6" id="KW-0493">Microtubule</keyword>
<evidence type="ECO:0000256" key="2">
    <source>
        <dbReference type="ARBA" id="ARBA00004123"/>
    </source>
</evidence>
<dbReference type="InterPro" id="IPR001806">
    <property type="entry name" value="Small_GTPase"/>
</dbReference>
<feature type="compositionally biased region" description="Basic residues" evidence="11">
    <location>
        <begin position="396"/>
        <end position="406"/>
    </location>
</feature>
<dbReference type="SUPFAM" id="SSF52540">
    <property type="entry name" value="P-loop containing nucleoside triphosphate hydrolases"/>
    <property type="match status" value="1"/>
</dbReference>
<feature type="compositionally biased region" description="Basic and acidic residues" evidence="11">
    <location>
        <begin position="199"/>
        <end position="215"/>
    </location>
</feature>
<dbReference type="AlphaFoldDB" id="A0A4Z2BHW4"/>
<comment type="function">
    <text evidence="10">Microtubule-binding protein that negatively regulates centriole duplication. Binds to and stabilizes microtubules.</text>
</comment>
<feature type="region of interest" description="Disordered" evidence="11">
    <location>
        <begin position="523"/>
        <end position="595"/>
    </location>
</feature>
<accession>A0A4Z2BHW4</accession>
<dbReference type="GO" id="GO:0005874">
    <property type="term" value="C:microtubule"/>
    <property type="evidence" value="ECO:0007669"/>
    <property type="project" value="UniProtKB-KW"/>
</dbReference>
<keyword evidence="7" id="KW-0547">Nucleotide-binding</keyword>
<name>A0A4Z2BHW4_9TELE</name>
<evidence type="ECO:0000313" key="13">
    <source>
        <dbReference type="Proteomes" id="UP000516260"/>
    </source>
</evidence>
<dbReference type="GO" id="GO:0005525">
    <property type="term" value="F:GTP binding"/>
    <property type="evidence" value="ECO:0007669"/>
    <property type="project" value="InterPro"/>
</dbReference>
<evidence type="ECO:0000256" key="11">
    <source>
        <dbReference type="SAM" id="MobiDB-lite"/>
    </source>
</evidence>
<reference evidence="12 13" key="1">
    <citation type="submission" date="2019-04" db="EMBL/GenBank/DDBJ databases">
        <title>The sequence and de novo assembly of Takifugu bimaculatus genome using PacBio and Hi-C technologies.</title>
        <authorList>
            <person name="Xu P."/>
            <person name="Liu B."/>
            <person name="Zhou Z."/>
        </authorList>
    </citation>
    <scope>NUCLEOTIDE SEQUENCE [LARGE SCALE GENOMIC DNA]</scope>
    <source>
        <strain evidence="12">TB-2018</strain>
        <tissue evidence="12">Muscle</tissue>
    </source>
</reference>
<evidence type="ECO:0000256" key="9">
    <source>
        <dbReference type="ARBA" id="ARBA00023242"/>
    </source>
</evidence>
<dbReference type="GO" id="GO:0046600">
    <property type="term" value="P:negative regulation of centriole replication"/>
    <property type="evidence" value="ECO:0007669"/>
    <property type="project" value="InterPro"/>
</dbReference>
<dbReference type="Proteomes" id="UP000516260">
    <property type="component" value="Chromosome 22"/>
</dbReference>
<dbReference type="SMART" id="SM00173">
    <property type="entry name" value="RAS"/>
    <property type="match status" value="1"/>
</dbReference>
<dbReference type="GO" id="GO:0005634">
    <property type="term" value="C:nucleus"/>
    <property type="evidence" value="ECO:0007669"/>
    <property type="project" value="UniProtKB-SubCell"/>
</dbReference>
<evidence type="ECO:0000256" key="3">
    <source>
        <dbReference type="ARBA" id="ARBA00010494"/>
    </source>
</evidence>
<dbReference type="PROSITE" id="PS51421">
    <property type="entry name" value="RAS"/>
    <property type="match status" value="1"/>
</dbReference>
<sequence>MREYKLVVLGSGGVGKSALQVEVDGQQCMLEILDTAGTNGQGFALVYSITAQSTFNDLQDLREQILRVKDTEDVPMILVGNKCDLEVERVVAKESGVSKQQVELRCDWLMSLSFPLRSSMTWCGRLTGRVQFQEKPAKSPTVSFSNDSLPSAGLRSDHMGASREPCLQRRRRLVGPGGSCRTLLAPTDPGPTQAPRIAPSKEDSKGSSLHRKDPKPATSSGGPPVPQTPPGPRPNAEPEQEPLVGLNPKPESGHHSVGEPQPASEPAAEPAEKSANMSNTLHSPQRHPPDGQQPSANQVLRWKAGLTSGDHRSGGHTSEYHQQFGSKKLGAAASPILTADQVLHSSRRAVPPFKNSDVRMETEYRQSYKDHIPPAKPRLHKHLEAQRVPLFHMHMKREGSKKKPRLQKNDPSQQRNKATHPPQVQRLHRKSTEYQSSFRSPLYRIQEEGGATDGDASQVVALRRLACSYRRRAWGVNFCREHLNQLQSEHTVLWEPAETTASDPSTPPPATDRHRGVEALHLPLNSSESTETHREAPNDALAEAGAGPLPNTPITGEAGGPEVAATHVTPHLPSPVHNPAKLTEVKPQSPKPPPVLLPPPPCVRPAPPAFAPPPHCIQGSLRMADFQHNGALGLRSREPHCPGGGCGTDSDDRLSVMSWRSAASCSEASAVLERAQRRRDEFWGRDEPHRPAESR</sequence>
<feature type="compositionally biased region" description="Low complexity" evidence="11">
    <location>
        <begin position="259"/>
        <end position="269"/>
    </location>
</feature>
<dbReference type="SMART" id="SM00175">
    <property type="entry name" value="RAB"/>
    <property type="match status" value="1"/>
</dbReference>
<proteinExistence type="inferred from homology"/>
<dbReference type="Pfam" id="PF15501">
    <property type="entry name" value="MDM1"/>
    <property type="match status" value="1"/>
</dbReference>
<keyword evidence="5" id="KW-0963">Cytoplasm</keyword>
<comment type="similarity">
    <text evidence="3">Belongs to the MDM1 family.</text>
</comment>
<feature type="compositionally biased region" description="Polar residues" evidence="11">
    <location>
        <begin position="140"/>
        <end position="149"/>
    </location>
</feature>
<evidence type="ECO:0000256" key="10">
    <source>
        <dbReference type="ARBA" id="ARBA00045771"/>
    </source>
</evidence>
<evidence type="ECO:0000313" key="12">
    <source>
        <dbReference type="EMBL" id="TNM91502.1"/>
    </source>
</evidence>
<dbReference type="InterPro" id="IPR027417">
    <property type="entry name" value="P-loop_NTPase"/>
</dbReference>
<dbReference type="EMBL" id="SWLE01000015">
    <property type="protein sequence ID" value="TNM91502.1"/>
    <property type="molecule type" value="Genomic_DNA"/>
</dbReference>
<comment type="subcellular location">
    <subcellularLocation>
        <location evidence="1">Cytoplasm</location>
        <location evidence="1">Cytoskeleton</location>
        <location evidence="1">Microtubule organizing center</location>
        <location evidence="1">Centrosome</location>
        <location evidence="1">Centriole</location>
    </subcellularLocation>
    <subcellularLocation>
        <location evidence="2">Nucleus</location>
    </subcellularLocation>
</comment>
<keyword evidence="9" id="KW-0539">Nucleus</keyword>
<dbReference type="GO" id="GO:0008017">
    <property type="term" value="F:microtubule binding"/>
    <property type="evidence" value="ECO:0007669"/>
    <property type="project" value="InterPro"/>
</dbReference>
<dbReference type="PANTHER" id="PTHR32078">
    <property type="entry name" value="NUCLEAR PROTEIN MDM1"/>
    <property type="match status" value="1"/>
</dbReference>
<keyword evidence="13" id="KW-1185">Reference proteome</keyword>
<evidence type="ECO:0000256" key="5">
    <source>
        <dbReference type="ARBA" id="ARBA00022490"/>
    </source>
</evidence>
<protein>
    <recommendedName>
        <fullName evidence="4">Nuclear protein MDM1</fullName>
    </recommendedName>
</protein>
<evidence type="ECO:0000256" key="6">
    <source>
        <dbReference type="ARBA" id="ARBA00022701"/>
    </source>
</evidence>
<gene>
    <name evidence="12" type="ORF">fugu_019882</name>
</gene>
<organism evidence="12 13">
    <name type="scientific">Takifugu bimaculatus</name>
    <dbReference type="NCBI Taxonomy" id="433685"/>
    <lineage>
        <taxon>Eukaryota</taxon>
        <taxon>Metazoa</taxon>
        <taxon>Chordata</taxon>
        <taxon>Craniata</taxon>
        <taxon>Vertebrata</taxon>
        <taxon>Euteleostomi</taxon>
        <taxon>Actinopterygii</taxon>
        <taxon>Neopterygii</taxon>
        <taxon>Teleostei</taxon>
        <taxon>Neoteleostei</taxon>
        <taxon>Acanthomorphata</taxon>
        <taxon>Eupercaria</taxon>
        <taxon>Tetraodontiformes</taxon>
        <taxon>Tetradontoidea</taxon>
        <taxon>Tetraodontidae</taxon>
        <taxon>Takifugu</taxon>
    </lineage>
</organism>
<dbReference type="Pfam" id="PF00071">
    <property type="entry name" value="Ras"/>
    <property type="match status" value="1"/>
</dbReference>